<dbReference type="AlphaFoldDB" id="A0AAV6QX80"/>
<proteinExistence type="predicted"/>
<accession>A0AAV6QX80</accession>
<comment type="caution">
    <text evidence="1">The sequence shown here is derived from an EMBL/GenBank/DDBJ whole genome shotgun (WGS) entry which is preliminary data.</text>
</comment>
<organism evidence="1 2">
    <name type="scientific">Solea senegalensis</name>
    <name type="common">Senegalese sole</name>
    <dbReference type="NCBI Taxonomy" id="28829"/>
    <lineage>
        <taxon>Eukaryota</taxon>
        <taxon>Metazoa</taxon>
        <taxon>Chordata</taxon>
        <taxon>Craniata</taxon>
        <taxon>Vertebrata</taxon>
        <taxon>Euteleostomi</taxon>
        <taxon>Actinopterygii</taxon>
        <taxon>Neopterygii</taxon>
        <taxon>Teleostei</taxon>
        <taxon>Neoteleostei</taxon>
        <taxon>Acanthomorphata</taxon>
        <taxon>Carangaria</taxon>
        <taxon>Pleuronectiformes</taxon>
        <taxon>Pleuronectoidei</taxon>
        <taxon>Soleidae</taxon>
        <taxon>Solea</taxon>
    </lineage>
</organism>
<sequence length="261" mass="29498">MYATTRMVKECDAKWTQKGRDILSFQSVGKKNGFISDHTHVPRRKNGTPYSPTAHCGYCIVHCGQRQRWIKAFKDTLSNTFLTFINGNFDSVRRMLLTEDLSYLPSGTTAQRKIYFFLDSIAKPSPSYCHLTTEPPAVTINIRPQAVLHCICLIYSTAPGIKLQSPSPSPANTRLNFGDYDEFALSCTTKWPLCTPHSSMCSLLMGSNALTSHETRHPAFKRLRVKVQKYRQQNVITSIKSGRTRAVRLITWTLICRATVS</sequence>
<evidence type="ECO:0000313" key="2">
    <source>
        <dbReference type="Proteomes" id="UP000693946"/>
    </source>
</evidence>
<gene>
    <name evidence="1" type="ORF">JOB18_025085</name>
</gene>
<keyword evidence="2" id="KW-1185">Reference proteome</keyword>
<reference evidence="1 2" key="1">
    <citation type="journal article" date="2021" name="Sci. Rep.">
        <title>Chromosome anchoring in Senegalese sole (Solea senegalensis) reveals sex-associated markers and genome rearrangements in flatfish.</title>
        <authorList>
            <person name="Guerrero-Cozar I."/>
            <person name="Gomez-Garrido J."/>
            <person name="Berbel C."/>
            <person name="Martinez-Blanch J.F."/>
            <person name="Alioto T."/>
            <person name="Claros M.G."/>
            <person name="Gagnaire P.A."/>
            <person name="Manchado M."/>
        </authorList>
    </citation>
    <scope>NUCLEOTIDE SEQUENCE [LARGE SCALE GENOMIC DNA]</scope>
    <source>
        <strain evidence="1">Sse05_10M</strain>
    </source>
</reference>
<name>A0AAV6QX80_SOLSE</name>
<dbReference type="EMBL" id="JAGKHQ010000015">
    <property type="protein sequence ID" value="KAG7496789.1"/>
    <property type="molecule type" value="Genomic_DNA"/>
</dbReference>
<protein>
    <submittedName>
        <fullName evidence="1">Uncharacterized protein</fullName>
    </submittedName>
</protein>
<evidence type="ECO:0000313" key="1">
    <source>
        <dbReference type="EMBL" id="KAG7496789.1"/>
    </source>
</evidence>
<dbReference type="Proteomes" id="UP000693946">
    <property type="component" value="Linkage Group LG3"/>
</dbReference>